<evidence type="ECO:0000313" key="2">
    <source>
        <dbReference type="Proteomes" id="UP000214720"/>
    </source>
</evidence>
<comment type="caution">
    <text evidence="1">The sequence shown here is derived from an EMBL/GenBank/DDBJ whole genome shotgun (WGS) entry which is preliminary data.</text>
</comment>
<protein>
    <submittedName>
        <fullName evidence="1">Cell division protein FtsA</fullName>
    </submittedName>
</protein>
<name>A0A226WZ08_CABSO</name>
<dbReference type="EMBL" id="MTHB01000126">
    <property type="protein sequence ID" value="OXC76431.1"/>
    <property type="molecule type" value="Genomic_DNA"/>
</dbReference>
<keyword evidence="1" id="KW-0131">Cell cycle</keyword>
<accession>A0A226WZ08</accession>
<dbReference type="GO" id="GO:0051301">
    <property type="term" value="P:cell division"/>
    <property type="evidence" value="ECO:0007669"/>
    <property type="project" value="UniProtKB-KW"/>
</dbReference>
<reference evidence="2" key="1">
    <citation type="submission" date="2017-01" db="EMBL/GenBank/DDBJ databases">
        <title>Genome Analysis of Deinococcus marmoris KOPRI26562.</title>
        <authorList>
            <person name="Kim J.H."/>
            <person name="Oh H.-M."/>
        </authorList>
    </citation>
    <scope>NUCLEOTIDE SEQUENCE [LARGE SCALE GENOMIC DNA]</scope>
    <source>
        <strain evidence="2">PAMC 26633</strain>
    </source>
</reference>
<evidence type="ECO:0000313" key="1">
    <source>
        <dbReference type="EMBL" id="OXC76431.1"/>
    </source>
</evidence>
<proteinExistence type="predicted"/>
<gene>
    <name evidence="1" type="ORF">BSU04_22500</name>
</gene>
<organism evidence="1 2">
    <name type="scientific">Caballeronia sordidicola</name>
    <name type="common">Burkholderia sordidicola</name>
    <dbReference type="NCBI Taxonomy" id="196367"/>
    <lineage>
        <taxon>Bacteria</taxon>
        <taxon>Pseudomonadati</taxon>
        <taxon>Pseudomonadota</taxon>
        <taxon>Betaproteobacteria</taxon>
        <taxon>Burkholderiales</taxon>
        <taxon>Burkholderiaceae</taxon>
        <taxon>Caballeronia</taxon>
    </lineage>
</organism>
<keyword evidence="1" id="KW-0132">Cell division</keyword>
<dbReference type="Proteomes" id="UP000214720">
    <property type="component" value="Unassembled WGS sequence"/>
</dbReference>
<sequence>MVGGDGAVGK</sequence>